<comment type="caution">
    <text evidence="3">The sequence shown here is derived from an EMBL/GenBank/DDBJ whole genome shotgun (WGS) entry which is preliminary data.</text>
</comment>
<dbReference type="InterPro" id="IPR005903">
    <property type="entry name" value="BchC"/>
</dbReference>
<dbReference type="AlphaFoldDB" id="A0A480AYW5"/>
<dbReference type="InterPro" id="IPR011032">
    <property type="entry name" value="GroES-like_sf"/>
</dbReference>
<organism evidence="3 4">
    <name type="scientific">Pseudaquabacterium pictum</name>
    <dbReference type="NCBI Taxonomy" id="2315236"/>
    <lineage>
        <taxon>Bacteria</taxon>
        <taxon>Pseudomonadati</taxon>
        <taxon>Pseudomonadota</taxon>
        <taxon>Betaproteobacteria</taxon>
        <taxon>Burkholderiales</taxon>
        <taxon>Sphaerotilaceae</taxon>
        <taxon>Pseudaquabacterium</taxon>
    </lineage>
</organism>
<dbReference type="SUPFAM" id="SSF50129">
    <property type="entry name" value="GroES-like"/>
    <property type="match status" value="1"/>
</dbReference>
<dbReference type="EMBL" id="BJCL01000016">
    <property type="protein sequence ID" value="GCL65462.1"/>
    <property type="molecule type" value="Genomic_DNA"/>
</dbReference>
<dbReference type="GO" id="GO:0036354">
    <property type="term" value="F:bacteriochlorophyllide-a dehydrogenase activity"/>
    <property type="evidence" value="ECO:0007669"/>
    <property type="project" value="InterPro"/>
</dbReference>
<protein>
    <submittedName>
        <fullName evidence="3">Chlorophyll synthesis pathway protein BchC</fullName>
    </submittedName>
</protein>
<evidence type="ECO:0000259" key="2">
    <source>
        <dbReference type="Pfam" id="PF08240"/>
    </source>
</evidence>
<dbReference type="InterPro" id="IPR036291">
    <property type="entry name" value="NAD(P)-bd_dom_sf"/>
</dbReference>
<dbReference type="SUPFAM" id="SSF51735">
    <property type="entry name" value="NAD(P)-binding Rossmann-fold domains"/>
    <property type="match status" value="1"/>
</dbReference>
<gene>
    <name evidence="3" type="ORF">AQPW35_45430</name>
</gene>
<dbReference type="OrthoDB" id="9806940at2"/>
<dbReference type="NCBIfam" id="TIGR01202">
    <property type="entry name" value="bchC"/>
    <property type="match status" value="1"/>
</dbReference>
<sequence length="317" mass="33229">MTTHAHAIVFDAPQTLAVRSLELKAFEDADVEVAVQHSGISTGTERLLWDGTMPPFPGLGYPLVPGYETVGQVVRAGPAAAVAVGSHVFIPGSYSFQGVRNIFGGAGARLVVPHDRVVPVAADLGPKAVLLALAATCYHAIAIGGQRQPLIAPGLIVGHGVMGRLLARITLALGLPAPTVWETQPARRLGATGYAVIPPEDDARKDYAAVYDVSGDASLLNGLIGRLAPGGEVVLAGFYKTDLGFAFAPAFMREASIRIAAQWKKHDLLAVTALVASGALSLDGLITHTLNPGRAREAYEVAFSDPQCLKMMLDWTA</sequence>
<keyword evidence="1" id="KW-0560">Oxidoreductase</keyword>
<dbReference type="PANTHER" id="PTHR43189">
    <property type="entry name" value="ZINC-TYPE ALCOHOL DEHYDROGENASE-LIKE PROTEIN C1198.01-RELATED"/>
    <property type="match status" value="1"/>
</dbReference>
<evidence type="ECO:0000313" key="4">
    <source>
        <dbReference type="Proteomes" id="UP000301751"/>
    </source>
</evidence>
<feature type="domain" description="Alcohol dehydrogenase-like N-terminal" evidence="2">
    <location>
        <begin position="28"/>
        <end position="120"/>
    </location>
</feature>
<dbReference type="PANTHER" id="PTHR43189:SF1">
    <property type="entry name" value="ZINC-TYPE ALCOHOL DEHYDROGENASE-LIKE PROTEIN C1198.01"/>
    <property type="match status" value="1"/>
</dbReference>
<name>A0A480AYW5_9BURK</name>
<proteinExistence type="predicted"/>
<accession>A0A480AYW5</accession>
<evidence type="ECO:0000313" key="3">
    <source>
        <dbReference type="EMBL" id="GCL65462.1"/>
    </source>
</evidence>
<dbReference type="RefSeq" id="WP_137735170.1">
    <property type="nucleotide sequence ID" value="NZ_BJCL01000016.1"/>
</dbReference>
<keyword evidence="4" id="KW-1185">Reference proteome</keyword>
<dbReference type="Gene3D" id="3.40.50.720">
    <property type="entry name" value="NAD(P)-binding Rossmann-like Domain"/>
    <property type="match status" value="1"/>
</dbReference>
<dbReference type="Gene3D" id="3.90.180.10">
    <property type="entry name" value="Medium-chain alcohol dehydrogenases, catalytic domain"/>
    <property type="match status" value="2"/>
</dbReference>
<dbReference type="CDD" id="cd08255">
    <property type="entry name" value="2-desacetyl-2-hydroxyethyl_bacteriochlorophyllide_like"/>
    <property type="match status" value="1"/>
</dbReference>
<dbReference type="InterPro" id="IPR013154">
    <property type="entry name" value="ADH-like_N"/>
</dbReference>
<dbReference type="Proteomes" id="UP000301751">
    <property type="component" value="Unassembled WGS sequence"/>
</dbReference>
<reference evidence="4" key="1">
    <citation type="submission" date="2019-03" db="EMBL/GenBank/DDBJ databases">
        <title>Aquabacterium pictum sp.nov., the first bacteriochlorophyll a-containing freshwater bacterium in the genus Aquabacterium of the class Betaproteobacteria.</title>
        <authorList>
            <person name="Hirose S."/>
            <person name="Tank M."/>
            <person name="Hara E."/>
            <person name="Tamaki H."/>
            <person name="Takaichi S."/>
            <person name="Haruta S."/>
            <person name="Hanada S."/>
        </authorList>
    </citation>
    <scope>NUCLEOTIDE SEQUENCE [LARGE SCALE GENOMIC DNA]</scope>
    <source>
        <strain evidence="4">W35</strain>
    </source>
</reference>
<dbReference type="Pfam" id="PF08240">
    <property type="entry name" value="ADH_N"/>
    <property type="match status" value="1"/>
</dbReference>
<evidence type="ECO:0000256" key="1">
    <source>
        <dbReference type="ARBA" id="ARBA00023002"/>
    </source>
</evidence>